<dbReference type="Pfam" id="PF00534">
    <property type="entry name" value="Glycos_transf_1"/>
    <property type="match status" value="1"/>
</dbReference>
<feature type="domain" description="Stealth protein CR2 conserved region 2" evidence="6">
    <location>
        <begin position="680"/>
        <end position="786"/>
    </location>
</feature>
<dbReference type="Proteomes" id="UP000013304">
    <property type="component" value="Chromosome"/>
</dbReference>
<evidence type="ECO:0000259" key="9">
    <source>
        <dbReference type="Pfam" id="PF17102"/>
    </source>
</evidence>
<dbReference type="GO" id="GO:0000271">
    <property type="term" value="P:polysaccharide biosynthetic process"/>
    <property type="evidence" value="ECO:0007669"/>
    <property type="project" value="UniProtKB-KW"/>
</dbReference>
<evidence type="ECO:0000256" key="3">
    <source>
        <dbReference type="ARBA" id="ARBA00022679"/>
    </source>
</evidence>
<dbReference type="InterPro" id="IPR001296">
    <property type="entry name" value="Glyco_trans_1"/>
</dbReference>
<evidence type="ECO:0000259" key="10">
    <source>
        <dbReference type="Pfam" id="PF17103"/>
    </source>
</evidence>
<keyword evidence="4" id="KW-0270">Exopolysaccharide synthesis</keyword>
<dbReference type="Pfam" id="PF13439">
    <property type="entry name" value="Glyco_transf_4"/>
    <property type="match status" value="1"/>
</dbReference>
<reference evidence="11 12" key="1">
    <citation type="submission" date="2013-04" db="EMBL/GenBank/DDBJ databases">
        <title>Complete genome sequence of Streptomyces fulvissimus.</title>
        <authorList>
            <person name="Myronovskyi M."/>
            <person name="Tokovenko B."/>
            <person name="Manderscheid N."/>
            <person name="Petzke L."/>
            <person name="Luzhetskyy A."/>
        </authorList>
    </citation>
    <scope>NUCLEOTIDE SEQUENCE [LARGE SCALE GENOMIC DNA]</scope>
    <source>
        <strain evidence="11 12">DSM 40593</strain>
    </source>
</reference>
<sequence>MHPDAGNRLKDQMKITFLLTTADAVGGTERAVFNQASELAVRHDVRVLSVFKSQPAQFFSPDERVRVDYLVDLTGPVQRPLRPTGVDDAVWAQLSAQPSQVVDRSWESAFNRVSDLELELALQDTDTDVLITTTPALMALAVHLAPSRVVTVHQEHRVSELRGTSGEPLLRHSARLDALGVLSERTREWFAETLGAGAPRLEVVPNALPSGYRPKSTLETRTVVIAGRLVGEKQIDHAVTAWAAIAPRHPSWTLRIFGDGPLSGALRRQIDSLGLHDCVQLNGNSPHLAEEWAKASIALLTSRNEAFGLVLAEAQAAGVPVVSYDSPNGPREVVMDGHSGLLVPPGDIDALTACLLRLIEDAPLRHRMGAAALGSVERFAPAVVTARWEHVFSELVAARDSGRRDIAKAERQAMHDLVSGADGGVPAASPAPASTVRGGGAQALEARLLKSVRGLVRDGGQLCRPLEWESPWDIVQANLALAANALESAGVPYFVVRDSLVRHTVAVHATYREAVLKALAGAYADQAVYVSVLNENQNAVATVLAGMLENYLDTPGSGVRVYQSAVSRSRTLRLGAVYGCTISFWDEDPEDPAFFLSPTRTSVGTRLPQQSMVRSPMPLAGRTYPSITPFTRPLHGDVNFPVDAVYTWVDGSDVHWLDRKNTVLAGLGLQTEDAATSAARFRDRDELRYSLRSIDMYAPWIRNIYLVTDQQVPSWLDTSHPRVRVVDHREIFGRRGALPTYNSHAIESQLHHIEGLAEHFLYFNDDVFVGRTLQPGMFFHSNGQAKHFMSPTAVPMAPASYADEFNISAAKNNRALIEATFGQVLAHSFLHAPHPLRRSVLEEMEGYYQEAMATTAANQLRSHSDLSVASSLHHYYGFHTLRSVPGSISCGFVNVGLSDHKSRLNRILTARPHDVFCLNDFHDGDVPEEEQDAILTAFLPSYFPIASQFETGSERNQRRRAGYLPGWPL</sequence>
<feature type="domain" description="Glycosyl transferase family 1" evidence="5">
    <location>
        <begin position="219"/>
        <end position="372"/>
    </location>
</feature>
<dbReference type="PANTHER" id="PTHR24045:SF0">
    <property type="entry name" value="N-ACETYLGLUCOSAMINE-1-PHOSPHOTRANSFERASE SUBUNITS ALPHA_BETA"/>
    <property type="match status" value="1"/>
</dbReference>
<dbReference type="HOGENOM" id="CLU_311673_0_0_11"/>
<proteinExistence type="inferred from homology"/>
<dbReference type="eggNOG" id="COG0438">
    <property type="taxonomic scope" value="Bacteria"/>
</dbReference>
<keyword evidence="2" id="KW-0328">Glycosyltransferase</keyword>
<evidence type="ECO:0000259" key="5">
    <source>
        <dbReference type="Pfam" id="PF00534"/>
    </source>
</evidence>
<comment type="similarity">
    <text evidence="1">Belongs to the stealth family.</text>
</comment>
<dbReference type="KEGG" id="sfi:SFUL_5986"/>
<evidence type="ECO:0000259" key="8">
    <source>
        <dbReference type="Pfam" id="PF17101"/>
    </source>
</evidence>
<dbReference type="GO" id="GO:0016757">
    <property type="term" value="F:glycosyltransferase activity"/>
    <property type="evidence" value="ECO:0007669"/>
    <property type="project" value="UniProtKB-KW"/>
</dbReference>
<dbReference type="InterPro" id="IPR047141">
    <property type="entry name" value="Stealth"/>
</dbReference>
<dbReference type="InterPro" id="IPR031356">
    <property type="entry name" value="Stealth_CR4"/>
</dbReference>
<evidence type="ECO:0000313" key="11">
    <source>
        <dbReference type="EMBL" id="AGK80869.1"/>
    </source>
</evidence>
<dbReference type="GO" id="GO:0016772">
    <property type="term" value="F:transferase activity, transferring phosphorus-containing groups"/>
    <property type="evidence" value="ECO:0007669"/>
    <property type="project" value="InterPro"/>
</dbReference>
<evidence type="ECO:0000259" key="7">
    <source>
        <dbReference type="Pfam" id="PF13439"/>
    </source>
</evidence>
<evidence type="ECO:0000313" key="12">
    <source>
        <dbReference type="Proteomes" id="UP000013304"/>
    </source>
</evidence>
<accession>N0D0Z4</accession>
<dbReference type="PANTHER" id="PTHR24045">
    <property type="match status" value="1"/>
</dbReference>
<dbReference type="Pfam" id="PF11380">
    <property type="entry name" value="Stealth_CR2"/>
    <property type="match status" value="1"/>
</dbReference>
<keyword evidence="3 11" id="KW-0808">Transferase</keyword>
<gene>
    <name evidence="11" type="ORF">SFUL_5986</name>
</gene>
<dbReference type="SUPFAM" id="SSF53756">
    <property type="entry name" value="UDP-Glycosyltransferase/glycogen phosphorylase"/>
    <property type="match status" value="1"/>
</dbReference>
<evidence type="ECO:0000259" key="6">
    <source>
        <dbReference type="Pfam" id="PF11380"/>
    </source>
</evidence>
<feature type="domain" description="Stealth protein CR3 conserved region 3" evidence="9">
    <location>
        <begin position="831"/>
        <end position="877"/>
    </location>
</feature>
<dbReference type="Pfam" id="PF17103">
    <property type="entry name" value="Stealth_CR4"/>
    <property type="match status" value="1"/>
</dbReference>
<dbReference type="Pfam" id="PF17101">
    <property type="entry name" value="Stealth_CR1"/>
    <property type="match status" value="1"/>
</dbReference>
<dbReference type="InterPro" id="IPR031358">
    <property type="entry name" value="Stealth_CR1"/>
</dbReference>
<dbReference type="Pfam" id="PF17102">
    <property type="entry name" value="Stealth_CR3"/>
    <property type="match status" value="1"/>
</dbReference>
<feature type="domain" description="Glycosyltransferase subfamily 4-like N-terminal" evidence="7">
    <location>
        <begin position="25"/>
        <end position="207"/>
    </location>
</feature>
<dbReference type="InterPro" id="IPR028098">
    <property type="entry name" value="Glyco_trans_4-like_N"/>
</dbReference>
<dbReference type="AlphaFoldDB" id="N0D0Z4"/>
<dbReference type="EMBL" id="CP005080">
    <property type="protein sequence ID" value="AGK80869.1"/>
    <property type="molecule type" value="Genomic_DNA"/>
</dbReference>
<dbReference type="Gene3D" id="3.40.50.2000">
    <property type="entry name" value="Glycogen Phosphorylase B"/>
    <property type="match status" value="2"/>
</dbReference>
<feature type="domain" description="Stealth protein CR1 conserved region 1" evidence="8">
    <location>
        <begin position="640"/>
        <end position="667"/>
    </location>
</feature>
<evidence type="ECO:0000256" key="2">
    <source>
        <dbReference type="ARBA" id="ARBA00022676"/>
    </source>
</evidence>
<evidence type="ECO:0000256" key="4">
    <source>
        <dbReference type="ARBA" id="ARBA00023169"/>
    </source>
</evidence>
<dbReference type="CDD" id="cd03820">
    <property type="entry name" value="GT4_AmsD-like"/>
    <property type="match status" value="1"/>
</dbReference>
<organism evidence="11 12">
    <name type="scientific">Streptomyces microflavus DSM 40593</name>
    <dbReference type="NCBI Taxonomy" id="1303692"/>
    <lineage>
        <taxon>Bacteria</taxon>
        <taxon>Bacillati</taxon>
        <taxon>Actinomycetota</taxon>
        <taxon>Actinomycetes</taxon>
        <taxon>Kitasatosporales</taxon>
        <taxon>Streptomycetaceae</taxon>
        <taxon>Streptomyces</taxon>
    </lineage>
</organism>
<evidence type="ECO:0000256" key="1">
    <source>
        <dbReference type="ARBA" id="ARBA00007583"/>
    </source>
</evidence>
<dbReference type="InterPro" id="IPR021520">
    <property type="entry name" value="Stealth_CR2"/>
</dbReference>
<feature type="domain" description="Stealth protein CR4 conserved region 4" evidence="10">
    <location>
        <begin position="906"/>
        <end position="960"/>
    </location>
</feature>
<dbReference type="PATRIC" id="fig|1303692.3.peg.6019"/>
<name>N0D0Z4_STRMI</name>
<dbReference type="InterPro" id="IPR031357">
    <property type="entry name" value="Stealth_CR3"/>
</dbReference>
<protein>
    <submittedName>
        <fullName evidence="11">Glycosyl transferase group 1</fullName>
    </submittedName>
</protein>